<feature type="non-terminal residue" evidence="9">
    <location>
        <position position="1"/>
    </location>
</feature>
<dbReference type="SUPFAM" id="SSF57667">
    <property type="entry name" value="beta-beta-alpha zinc fingers"/>
    <property type="match status" value="5"/>
</dbReference>
<feature type="domain" description="C2H2-type" evidence="8">
    <location>
        <begin position="422"/>
        <end position="449"/>
    </location>
</feature>
<dbReference type="Pfam" id="PF13912">
    <property type="entry name" value="zf-C2H2_6"/>
    <property type="match status" value="1"/>
</dbReference>
<accession>A0ABQ8TVN1</accession>
<dbReference type="SMART" id="SM00355">
    <property type="entry name" value="ZnF_C2H2"/>
    <property type="match status" value="9"/>
</dbReference>
<feature type="domain" description="C2H2-type" evidence="8">
    <location>
        <begin position="338"/>
        <end position="365"/>
    </location>
</feature>
<feature type="domain" description="C2H2-type" evidence="8">
    <location>
        <begin position="256"/>
        <end position="283"/>
    </location>
</feature>
<feature type="domain" description="C2H2-type" evidence="8">
    <location>
        <begin position="282"/>
        <end position="309"/>
    </location>
</feature>
<dbReference type="PROSITE" id="PS50157">
    <property type="entry name" value="ZINC_FINGER_C2H2_2"/>
    <property type="match status" value="9"/>
</dbReference>
<evidence type="ECO:0000256" key="3">
    <source>
        <dbReference type="ARBA" id="ARBA00022771"/>
    </source>
</evidence>
<dbReference type="Gene3D" id="3.30.160.60">
    <property type="entry name" value="Classic Zinc Finger"/>
    <property type="match status" value="8"/>
</dbReference>
<dbReference type="Pfam" id="PF13894">
    <property type="entry name" value="zf-C2H2_4"/>
    <property type="match status" value="1"/>
</dbReference>
<feature type="region of interest" description="Disordered" evidence="7">
    <location>
        <begin position="214"/>
        <end position="252"/>
    </location>
</feature>
<feature type="region of interest" description="Disordered" evidence="7">
    <location>
        <begin position="499"/>
        <end position="526"/>
    </location>
</feature>
<keyword evidence="4" id="KW-0862">Zinc</keyword>
<evidence type="ECO:0000256" key="7">
    <source>
        <dbReference type="SAM" id="MobiDB-lite"/>
    </source>
</evidence>
<reference evidence="9 10" key="1">
    <citation type="journal article" date="2022" name="Allergy">
        <title>Genome assembly and annotation of Periplaneta americana reveal a comprehensive cockroach allergen profile.</title>
        <authorList>
            <person name="Wang L."/>
            <person name="Xiong Q."/>
            <person name="Saelim N."/>
            <person name="Wang L."/>
            <person name="Nong W."/>
            <person name="Wan A.T."/>
            <person name="Shi M."/>
            <person name="Liu X."/>
            <person name="Cao Q."/>
            <person name="Hui J.H.L."/>
            <person name="Sookrung N."/>
            <person name="Leung T.F."/>
            <person name="Tungtrongchitr A."/>
            <person name="Tsui S.K.W."/>
        </authorList>
    </citation>
    <scope>NUCLEOTIDE SEQUENCE [LARGE SCALE GENOMIC DNA]</scope>
    <source>
        <strain evidence="9">PWHHKU_190912</strain>
    </source>
</reference>
<dbReference type="EMBL" id="JAJSOF020000003">
    <property type="protein sequence ID" value="KAJ4450142.1"/>
    <property type="molecule type" value="Genomic_DNA"/>
</dbReference>
<feature type="domain" description="C2H2-type" evidence="8">
    <location>
        <begin position="450"/>
        <end position="477"/>
    </location>
</feature>
<evidence type="ECO:0000256" key="1">
    <source>
        <dbReference type="ARBA" id="ARBA00022723"/>
    </source>
</evidence>
<keyword evidence="1" id="KW-0479">Metal-binding</keyword>
<dbReference type="PANTHER" id="PTHR24393:SF39">
    <property type="entry name" value="MYC-ASSOCIATED ZINC FINGER PROTEIN"/>
    <property type="match status" value="1"/>
</dbReference>
<organism evidence="9 10">
    <name type="scientific">Periplaneta americana</name>
    <name type="common">American cockroach</name>
    <name type="synonym">Blatta americana</name>
    <dbReference type="NCBI Taxonomy" id="6978"/>
    <lineage>
        <taxon>Eukaryota</taxon>
        <taxon>Metazoa</taxon>
        <taxon>Ecdysozoa</taxon>
        <taxon>Arthropoda</taxon>
        <taxon>Hexapoda</taxon>
        <taxon>Insecta</taxon>
        <taxon>Pterygota</taxon>
        <taxon>Neoptera</taxon>
        <taxon>Polyneoptera</taxon>
        <taxon>Dictyoptera</taxon>
        <taxon>Blattodea</taxon>
        <taxon>Blattoidea</taxon>
        <taxon>Blattidae</taxon>
        <taxon>Blattinae</taxon>
        <taxon>Periplaneta</taxon>
    </lineage>
</organism>
<sequence>SIELKIMEVTSILESFKRKIEDAVAMVQAMDAEEKLKAVQYWNVVSGRLQDIVDHSVDDINALAFQVEGEKLPDYIDASQLVSLGMAPAFMTRYISDTGVAASPGSRRNRTYKHVNGHILVTDAMPNLDLLQSNEIQHVTLEVGTGVDEQQVAIAEVDMGAEETVDECVNRTERETNTAKEIETSAPNITSENEVDEIAEENDGDGNTVHLMITTNSQSSSPKDSAMQTIAPRKGRRVKKKEGENGKETDADDAPYECEYCQRTFSTPSQLTAHSSTHTKPHTCTDCQARFSTKGNLIVHSRRHSGEKPYSCPNCDASFSTKGNLKRHVKLHSGEKPWQCTQCGSRFTEKKSLKVHMRRHTGERPYQCTVCSKAFSQTSILQSHMAMHMNQKAHLCNQCGKSFRQKSQLRLHEQRHAGLRKYQCSLCQFKFFTKGDMERHKRVHTGERPFVCEECGKTFTRQQSLNEHMNRHWGLTPYHCKYCRKGFVEMSACYKHIKTHERPKSESENAKSEGSTELQVGGNGINPSAAESGKLSFLLQNAAQDLEEEQERILPNGEEGPPESAGITTLVIQRIPKNTMTLYNSKNITIPIRQDIQHLSDSKNKLLKSRNVVEPQ</sequence>
<evidence type="ECO:0000313" key="9">
    <source>
        <dbReference type="EMBL" id="KAJ4450142.1"/>
    </source>
</evidence>
<keyword evidence="10" id="KW-1185">Reference proteome</keyword>
<comment type="caution">
    <text evidence="9">The sequence shown here is derived from an EMBL/GenBank/DDBJ whole genome shotgun (WGS) entry which is preliminary data.</text>
</comment>
<proteinExistence type="predicted"/>
<dbReference type="InterPro" id="IPR036236">
    <property type="entry name" value="Znf_C2H2_sf"/>
</dbReference>
<dbReference type="PROSITE" id="PS00028">
    <property type="entry name" value="ZINC_FINGER_C2H2_1"/>
    <property type="match status" value="9"/>
</dbReference>
<name>A0ABQ8TVN1_PERAM</name>
<feature type="compositionally biased region" description="Polar residues" evidence="7">
    <location>
        <begin position="214"/>
        <end position="228"/>
    </location>
</feature>
<dbReference type="Proteomes" id="UP001148838">
    <property type="component" value="Unassembled WGS sequence"/>
</dbReference>
<keyword evidence="2" id="KW-0677">Repeat</keyword>
<dbReference type="Pfam" id="PF00096">
    <property type="entry name" value="zf-C2H2"/>
    <property type="match status" value="6"/>
</dbReference>
<evidence type="ECO:0000256" key="4">
    <source>
        <dbReference type="ARBA" id="ARBA00022833"/>
    </source>
</evidence>
<evidence type="ECO:0000256" key="6">
    <source>
        <dbReference type="PROSITE-ProRule" id="PRU00042"/>
    </source>
</evidence>
<keyword evidence="3 6" id="KW-0863">Zinc-finger</keyword>
<evidence type="ECO:0000313" key="10">
    <source>
        <dbReference type="Proteomes" id="UP001148838"/>
    </source>
</evidence>
<evidence type="ECO:0000256" key="5">
    <source>
        <dbReference type="ARBA" id="ARBA00023242"/>
    </source>
</evidence>
<protein>
    <recommendedName>
        <fullName evidence="8">C2H2-type domain-containing protein</fullName>
    </recommendedName>
</protein>
<keyword evidence="5" id="KW-0539">Nucleus</keyword>
<feature type="domain" description="C2H2-type" evidence="8">
    <location>
        <begin position="366"/>
        <end position="393"/>
    </location>
</feature>
<feature type="domain" description="C2H2-type" evidence="8">
    <location>
        <begin position="310"/>
        <end position="337"/>
    </location>
</feature>
<dbReference type="InterPro" id="IPR013087">
    <property type="entry name" value="Znf_C2H2_type"/>
</dbReference>
<evidence type="ECO:0000259" key="8">
    <source>
        <dbReference type="PROSITE" id="PS50157"/>
    </source>
</evidence>
<evidence type="ECO:0000256" key="2">
    <source>
        <dbReference type="ARBA" id="ARBA00022737"/>
    </source>
</evidence>
<feature type="domain" description="C2H2-type" evidence="8">
    <location>
        <begin position="394"/>
        <end position="421"/>
    </location>
</feature>
<dbReference type="PANTHER" id="PTHR24393">
    <property type="entry name" value="ZINC FINGER PROTEIN"/>
    <property type="match status" value="1"/>
</dbReference>
<feature type="non-terminal residue" evidence="9">
    <location>
        <position position="616"/>
    </location>
</feature>
<feature type="compositionally biased region" description="Basic and acidic residues" evidence="7">
    <location>
        <begin position="500"/>
        <end position="511"/>
    </location>
</feature>
<feature type="domain" description="C2H2-type" evidence="8">
    <location>
        <begin position="478"/>
        <end position="505"/>
    </location>
</feature>
<feature type="region of interest" description="Disordered" evidence="7">
    <location>
        <begin position="546"/>
        <end position="565"/>
    </location>
</feature>
<gene>
    <name evidence="9" type="ORF">ANN_01549</name>
</gene>